<dbReference type="GO" id="GO:0004016">
    <property type="term" value="F:adenylate cyclase activity"/>
    <property type="evidence" value="ECO:0007669"/>
    <property type="project" value="UniProtKB-ARBA"/>
</dbReference>
<dbReference type="Gene3D" id="3.30.70.1230">
    <property type="entry name" value="Nucleotide cyclase"/>
    <property type="match status" value="1"/>
</dbReference>
<gene>
    <name evidence="2" type="ORF">SAMN02745724_00626</name>
</gene>
<dbReference type="InterPro" id="IPR029787">
    <property type="entry name" value="Nucleotide_cyclase"/>
</dbReference>
<accession>A0A1I1FHG9</accession>
<dbReference type="Proteomes" id="UP000198862">
    <property type="component" value="Unassembled WGS sequence"/>
</dbReference>
<dbReference type="PROSITE" id="PS50125">
    <property type="entry name" value="GUANYLATE_CYCLASE_2"/>
    <property type="match status" value="1"/>
</dbReference>
<dbReference type="Pfam" id="PF00211">
    <property type="entry name" value="Guanylate_cyc"/>
    <property type="match status" value="1"/>
</dbReference>
<protein>
    <submittedName>
        <fullName evidence="2">Adenylate and Guanylate cyclase catalytic domain-containing protein</fullName>
    </submittedName>
</protein>
<feature type="domain" description="Guanylate cyclase" evidence="1">
    <location>
        <begin position="36"/>
        <end position="152"/>
    </location>
</feature>
<sequence length="200" mass="22354">MNQLQSLLSEYFHQTNDNKKSEIEEVIWSKYGVRGHILIMDMSGFSLVTQRYGIVYYLAMIEKMRVTVAPIITSNSGVLIKFVADNVFASFDCAEDAINTAVEINLALAEINKKSSKQWDICVSTGIDFGRYLRTDEGDVFGDAVNCASKLGEDIAHKNEILVSEKAFMTIDKQDLFIAEHVKFKISGISLEAYSIATKS</sequence>
<dbReference type="GO" id="GO:0035556">
    <property type="term" value="P:intracellular signal transduction"/>
    <property type="evidence" value="ECO:0007669"/>
    <property type="project" value="InterPro"/>
</dbReference>
<dbReference type="AlphaFoldDB" id="A0A1I1FHG9"/>
<keyword evidence="3" id="KW-1185">Reference proteome</keyword>
<dbReference type="EMBL" id="FOLO01000003">
    <property type="protein sequence ID" value="SFB98432.1"/>
    <property type="molecule type" value="Genomic_DNA"/>
</dbReference>
<proteinExistence type="predicted"/>
<organism evidence="2 3">
    <name type="scientific">Pseudoalteromonas denitrificans DSM 6059</name>
    <dbReference type="NCBI Taxonomy" id="1123010"/>
    <lineage>
        <taxon>Bacteria</taxon>
        <taxon>Pseudomonadati</taxon>
        <taxon>Pseudomonadota</taxon>
        <taxon>Gammaproteobacteria</taxon>
        <taxon>Alteromonadales</taxon>
        <taxon>Pseudoalteromonadaceae</taxon>
        <taxon>Pseudoalteromonas</taxon>
    </lineage>
</organism>
<dbReference type="CDD" id="cd07302">
    <property type="entry name" value="CHD"/>
    <property type="match status" value="1"/>
</dbReference>
<evidence type="ECO:0000313" key="2">
    <source>
        <dbReference type="EMBL" id="SFB98432.1"/>
    </source>
</evidence>
<dbReference type="GO" id="GO:0009190">
    <property type="term" value="P:cyclic nucleotide biosynthetic process"/>
    <property type="evidence" value="ECO:0007669"/>
    <property type="project" value="InterPro"/>
</dbReference>
<dbReference type="InterPro" id="IPR001054">
    <property type="entry name" value="A/G_cyclase"/>
</dbReference>
<evidence type="ECO:0000259" key="1">
    <source>
        <dbReference type="PROSITE" id="PS50125"/>
    </source>
</evidence>
<dbReference type="OrthoDB" id="335689at2"/>
<dbReference type="STRING" id="1123010.SAMN02745724_00626"/>
<dbReference type="SUPFAM" id="SSF55073">
    <property type="entry name" value="Nucleotide cyclase"/>
    <property type="match status" value="1"/>
</dbReference>
<dbReference type="RefSeq" id="WP_091979835.1">
    <property type="nucleotide sequence ID" value="NZ_FOLO01000003.1"/>
</dbReference>
<reference evidence="2 3" key="1">
    <citation type="submission" date="2016-10" db="EMBL/GenBank/DDBJ databases">
        <authorList>
            <person name="de Groot N.N."/>
        </authorList>
    </citation>
    <scope>NUCLEOTIDE SEQUENCE [LARGE SCALE GENOMIC DNA]</scope>
    <source>
        <strain evidence="2 3">DSM 6059</strain>
    </source>
</reference>
<evidence type="ECO:0000313" key="3">
    <source>
        <dbReference type="Proteomes" id="UP000198862"/>
    </source>
</evidence>
<name>A0A1I1FHG9_9GAMM</name>